<protein>
    <submittedName>
        <fullName evidence="13">Cytochrome c oxidase assembly protein subunit 15</fullName>
    </submittedName>
</protein>
<evidence type="ECO:0000313" key="14">
    <source>
        <dbReference type="Proteomes" id="UP000190961"/>
    </source>
</evidence>
<dbReference type="RefSeq" id="WP_079689608.1">
    <property type="nucleotide sequence ID" value="NZ_FUZU01000004.1"/>
</dbReference>
<dbReference type="InterPro" id="IPR050450">
    <property type="entry name" value="COX15/CtaA_HemeA_synthase"/>
</dbReference>
<feature type="transmembrane region" description="Helical" evidence="12">
    <location>
        <begin position="7"/>
        <end position="25"/>
    </location>
</feature>
<dbReference type="GO" id="GO:0046872">
    <property type="term" value="F:metal ion binding"/>
    <property type="evidence" value="ECO:0007669"/>
    <property type="project" value="UniProtKB-KW"/>
</dbReference>
<feature type="transmembrane region" description="Helical" evidence="12">
    <location>
        <begin position="306"/>
        <end position="324"/>
    </location>
</feature>
<dbReference type="EMBL" id="FUZU01000004">
    <property type="protein sequence ID" value="SKC86296.1"/>
    <property type="molecule type" value="Genomic_DNA"/>
</dbReference>
<keyword evidence="6" id="KW-0560">Oxidoreductase</keyword>
<dbReference type="GO" id="GO:0016491">
    <property type="term" value="F:oxidoreductase activity"/>
    <property type="evidence" value="ECO:0007669"/>
    <property type="project" value="UniProtKB-KW"/>
</dbReference>
<evidence type="ECO:0000256" key="10">
    <source>
        <dbReference type="ARBA" id="ARBA00023157"/>
    </source>
</evidence>
<evidence type="ECO:0000313" key="13">
    <source>
        <dbReference type="EMBL" id="SKC86296.1"/>
    </source>
</evidence>
<keyword evidence="8" id="KW-0350">Heme biosynthesis</keyword>
<reference evidence="13 14" key="1">
    <citation type="submission" date="2017-02" db="EMBL/GenBank/DDBJ databases">
        <authorList>
            <person name="Peterson S.W."/>
        </authorList>
    </citation>
    <scope>NUCLEOTIDE SEQUENCE [LARGE SCALE GENOMIC DNA]</scope>
    <source>
        <strain evidence="13 14">DSM 25262</strain>
    </source>
</reference>
<name>A0A1T5MDI6_9BACT</name>
<feature type="transmembrane region" description="Helical" evidence="12">
    <location>
        <begin position="109"/>
        <end position="127"/>
    </location>
</feature>
<comment type="subcellular location">
    <subcellularLocation>
        <location evidence="1">Membrane</location>
        <topology evidence="1">Multi-pass membrane protein</topology>
    </subcellularLocation>
</comment>
<keyword evidence="2" id="KW-1003">Cell membrane</keyword>
<keyword evidence="5 12" id="KW-1133">Transmembrane helix</keyword>
<gene>
    <name evidence="13" type="ORF">SAMN05660236_5110</name>
</gene>
<evidence type="ECO:0000256" key="6">
    <source>
        <dbReference type="ARBA" id="ARBA00023002"/>
    </source>
</evidence>
<comment type="pathway">
    <text evidence="11">Porphyrin-containing compound metabolism.</text>
</comment>
<keyword evidence="7" id="KW-0408">Iron</keyword>
<dbReference type="InterPro" id="IPR003780">
    <property type="entry name" value="COX15/CtaA_fam"/>
</dbReference>
<evidence type="ECO:0000256" key="12">
    <source>
        <dbReference type="SAM" id="Phobius"/>
    </source>
</evidence>
<feature type="transmembrane region" description="Helical" evidence="12">
    <location>
        <begin position="139"/>
        <end position="156"/>
    </location>
</feature>
<dbReference type="Proteomes" id="UP000190961">
    <property type="component" value="Unassembled WGS sequence"/>
</dbReference>
<dbReference type="PANTHER" id="PTHR35457">
    <property type="entry name" value="HEME A SYNTHASE"/>
    <property type="match status" value="1"/>
</dbReference>
<evidence type="ECO:0000256" key="11">
    <source>
        <dbReference type="ARBA" id="ARBA00023444"/>
    </source>
</evidence>
<sequence length="336" mass="38102">MRSFRRLTISTLIAVYLLILVGGIVRSTGSGMGCPDWPKCFGSWTPPQSVSELPSNYKEIYAAYRQKKNIRFAKYLNALGMEDTAQKLLQDPSVLQENDFNPTKTWIEYINRIVGVIIGFLIFLVFVSSVRFWNTERRLTVISLLTFILVGFQGWIGSFVVSTNLTPWTVTVHMFLALLIVAMLIYLWHRSSYSTMINSPLGFWWLLVCIAVLLVQTLLGTQVREAIDRVATWASREIWTANLGVEFILHRSFSWIVLVLHVGLILNLRKTEGSKAFLLVLIMLILGTILTGTGMAYFGVPPYLQPLHLLFATTTFGAQFLLLLKLNRKEESVVTN</sequence>
<keyword evidence="14" id="KW-1185">Reference proteome</keyword>
<feature type="transmembrane region" description="Helical" evidence="12">
    <location>
        <begin position="252"/>
        <end position="269"/>
    </location>
</feature>
<dbReference type="PANTHER" id="PTHR35457:SF1">
    <property type="entry name" value="HEME A SYNTHASE"/>
    <property type="match status" value="1"/>
</dbReference>
<evidence type="ECO:0000256" key="4">
    <source>
        <dbReference type="ARBA" id="ARBA00022723"/>
    </source>
</evidence>
<evidence type="ECO:0000256" key="7">
    <source>
        <dbReference type="ARBA" id="ARBA00023004"/>
    </source>
</evidence>
<dbReference type="GO" id="GO:0016020">
    <property type="term" value="C:membrane"/>
    <property type="evidence" value="ECO:0007669"/>
    <property type="project" value="UniProtKB-SubCell"/>
</dbReference>
<keyword evidence="3 12" id="KW-0812">Transmembrane</keyword>
<dbReference type="STRING" id="688867.SAMN05660236_5110"/>
<keyword evidence="9 12" id="KW-0472">Membrane</keyword>
<dbReference type="GO" id="GO:0006784">
    <property type="term" value="P:heme A biosynthetic process"/>
    <property type="evidence" value="ECO:0007669"/>
    <property type="project" value="InterPro"/>
</dbReference>
<evidence type="ECO:0000256" key="5">
    <source>
        <dbReference type="ARBA" id="ARBA00022989"/>
    </source>
</evidence>
<feature type="transmembrane region" description="Helical" evidence="12">
    <location>
        <begin position="168"/>
        <end position="189"/>
    </location>
</feature>
<feature type="transmembrane region" description="Helical" evidence="12">
    <location>
        <begin position="201"/>
        <end position="219"/>
    </location>
</feature>
<evidence type="ECO:0000256" key="3">
    <source>
        <dbReference type="ARBA" id="ARBA00022692"/>
    </source>
</evidence>
<dbReference type="OrthoDB" id="1447144at2"/>
<evidence type="ECO:0000256" key="9">
    <source>
        <dbReference type="ARBA" id="ARBA00023136"/>
    </source>
</evidence>
<dbReference type="AlphaFoldDB" id="A0A1T5MDI6"/>
<keyword evidence="10" id="KW-1015">Disulfide bond</keyword>
<keyword evidence="4" id="KW-0479">Metal-binding</keyword>
<proteinExistence type="predicted"/>
<evidence type="ECO:0000256" key="1">
    <source>
        <dbReference type="ARBA" id="ARBA00004141"/>
    </source>
</evidence>
<evidence type="ECO:0000256" key="8">
    <source>
        <dbReference type="ARBA" id="ARBA00023133"/>
    </source>
</evidence>
<evidence type="ECO:0000256" key="2">
    <source>
        <dbReference type="ARBA" id="ARBA00022475"/>
    </source>
</evidence>
<accession>A0A1T5MDI6</accession>
<dbReference type="Pfam" id="PF02628">
    <property type="entry name" value="COX15-CtaA"/>
    <property type="match status" value="1"/>
</dbReference>
<organism evidence="13 14">
    <name type="scientific">Ohtaekwangia koreensis</name>
    <dbReference type="NCBI Taxonomy" id="688867"/>
    <lineage>
        <taxon>Bacteria</taxon>
        <taxon>Pseudomonadati</taxon>
        <taxon>Bacteroidota</taxon>
        <taxon>Cytophagia</taxon>
        <taxon>Cytophagales</taxon>
        <taxon>Fulvivirgaceae</taxon>
        <taxon>Ohtaekwangia</taxon>
    </lineage>
</organism>
<feature type="transmembrane region" description="Helical" evidence="12">
    <location>
        <begin position="276"/>
        <end position="300"/>
    </location>
</feature>